<evidence type="ECO:0000256" key="2">
    <source>
        <dbReference type="SAM" id="MobiDB-lite"/>
    </source>
</evidence>
<feature type="region of interest" description="Disordered" evidence="2">
    <location>
        <begin position="1"/>
        <end position="22"/>
    </location>
</feature>
<dbReference type="OrthoDB" id="10568129at2759"/>
<protein>
    <recommendedName>
        <fullName evidence="5">F-box domain-containing protein</fullName>
    </recommendedName>
</protein>
<evidence type="ECO:0000313" key="4">
    <source>
        <dbReference type="Proteomes" id="UP000313359"/>
    </source>
</evidence>
<evidence type="ECO:0000256" key="1">
    <source>
        <dbReference type="SAM" id="Coils"/>
    </source>
</evidence>
<dbReference type="Proteomes" id="UP000313359">
    <property type="component" value="Unassembled WGS sequence"/>
</dbReference>
<evidence type="ECO:0008006" key="5">
    <source>
        <dbReference type="Google" id="ProtNLM"/>
    </source>
</evidence>
<name>A0A5C2SGR2_9APHY</name>
<reference evidence="3" key="1">
    <citation type="journal article" date="2018" name="Genome Biol. Evol.">
        <title>Genomics and development of Lentinus tigrinus, a white-rot wood-decaying mushroom with dimorphic fruiting bodies.</title>
        <authorList>
            <person name="Wu B."/>
            <person name="Xu Z."/>
            <person name="Knudson A."/>
            <person name="Carlson A."/>
            <person name="Chen N."/>
            <person name="Kovaka S."/>
            <person name="LaButti K."/>
            <person name="Lipzen A."/>
            <person name="Pennachio C."/>
            <person name="Riley R."/>
            <person name="Schakwitz W."/>
            <person name="Umezawa K."/>
            <person name="Ohm R.A."/>
            <person name="Grigoriev I.V."/>
            <person name="Nagy L.G."/>
            <person name="Gibbons J."/>
            <person name="Hibbett D."/>
        </authorList>
    </citation>
    <scope>NUCLEOTIDE SEQUENCE [LARGE SCALE GENOMIC DNA]</scope>
    <source>
        <strain evidence="3">ALCF2SS1-6</strain>
    </source>
</reference>
<keyword evidence="4" id="KW-1185">Reference proteome</keyword>
<dbReference type="Gene3D" id="3.80.10.10">
    <property type="entry name" value="Ribonuclease Inhibitor"/>
    <property type="match status" value="1"/>
</dbReference>
<dbReference type="STRING" id="1328759.A0A5C2SGR2"/>
<dbReference type="EMBL" id="ML122258">
    <property type="protein sequence ID" value="RPD62841.1"/>
    <property type="molecule type" value="Genomic_DNA"/>
</dbReference>
<proteinExistence type="predicted"/>
<sequence>MATHDTHSSVGAAENGSGSPNRFRTSALQATALRDIENFQNKIKHYEGEIRALREHYIPKAKFAYNSGSPINQLPIELLMLIFRAVGPRSSPADVFWLDFLDSDDKIFALNSADYSIVLHALERSAPATNVSFSLMGAFLPSMETFPNHLSRITSLWLDCSGSRNRNVRPFFNLQMPQLEELTLWMCCRYMANRPVDTEAQASARFPKLRYLQTNCTKYSLGWISPTTRYIWLGASRDDVDAKSEPAKCCRLRSLHQLMEVLFKCPNLTHLSLDSCLPPSATSGQLPLLALPDLAYLHLRDKTDVVRSIVEHLVLPESTEVSLASKSKAPYQALSELLPTVYPISVLSPIHHLAVEVGDISHEQCARYSVRGGTSDDADEDRLSLHSVNMQFEVVGDGTNGKFDMFRFFQGFTSIFPPSSITTLKLSCYDPFRDNGGFTYILRYYPHLTHLNLVLTSLESVFEALAQDGVVPHLQKLEVEAIIRGSQYSSAHDVIVSALEARASGGRCIQSFSFSERAFRFNPQADLPPPMAAHLIRRLASIIPHISIYVIRNGSKTSVKPE</sequence>
<evidence type="ECO:0000313" key="3">
    <source>
        <dbReference type="EMBL" id="RPD62841.1"/>
    </source>
</evidence>
<dbReference type="InterPro" id="IPR032675">
    <property type="entry name" value="LRR_dom_sf"/>
</dbReference>
<organism evidence="3 4">
    <name type="scientific">Lentinus tigrinus ALCF2SS1-6</name>
    <dbReference type="NCBI Taxonomy" id="1328759"/>
    <lineage>
        <taxon>Eukaryota</taxon>
        <taxon>Fungi</taxon>
        <taxon>Dikarya</taxon>
        <taxon>Basidiomycota</taxon>
        <taxon>Agaricomycotina</taxon>
        <taxon>Agaricomycetes</taxon>
        <taxon>Polyporales</taxon>
        <taxon>Polyporaceae</taxon>
        <taxon>Lentinus</taxon>
    </lineage>
</organism>
<keyword evidence="1" id="KW-0175">Coiled coil</keyword>
<dbReference type="AlphaFoldDB" id="A0A5C2SGR2"/>
<gene>
    <name evidence="3" type="ORF">L227DRAFT_599590</name>
</gene>
<accession>A0A5C2SGR2</accession>
<feature type="coiled-coil region" evidence="1">
    <location>
        <begin position="29"/>
        <end position="56"/>
    </location>
</feature>
<dbReference type="SUPFAM" id="SSF52047">
    <property type="entry name" value="RNI-like"/>
    <property type="match status" value="1"/>
</dbReference>